<comment type="caution">
    <text evidence="1">The sequence shown here is derived from an EMBL/GenBank/DDBJ whole genome shotgun (WGS) entry which is preliminary data.</text>
</comment>
<sequence length="343" mass="37712">MYRPEASDAVLETSRGTKFQRLYPVTVRHLFAHYLNLSPIILDHTYLDWDQYENICTFDLPDMTAPTISHVKPTIVIVPGSFSPPSLYQSIVDDLESAGYEATAIYLPTVGDANKTAGVTLANDATAIKSVLARLIDEEGKDVILFTHSYGGIAGAEGAKGFAKAVRQADRKKGGIIHMVYATALIAREGESLLDTMRDCPTLDNVIDHVSNLSMLLDTSDHAYVIFQDGHMTLKPVPSAQSLFTQLPQEEGVQWVGKMPGHSRISFDNLATYPAYKDIPMTYLLCENDLIISPNVQRSMVRMVEKETGKRVEVHSLSAGHMPNITASKDVVKVIRIASGECV</sequence>
<name>A0ACC3DBF4_9PEZI</name>
<keyword evidence="2" id="KW-1185">Reference proteome</keyword>
<protein>
    <submittedName>
        <fullName evidence="1">Uncharacterized protein</fullName>
    </submittedName>
</protein>
<gene>
    <name evidence="1" type="ORF">LTS18_005376</name>
</gene>
<reference evidence="1" key="1">
    <citation type="submission" date="2024-09" db="EMBL/GenBank/DDBJ databases">
        <title>Black Yeasts Isolated from many extreme environments.</title>
        <authorList>
            <person name="Coleine C."/>
            <person name="Stajich J.E."/>
            <person name="Selbmann L."/>
        </authorList>
    </citation>
    <scope>NUCLEOTIDE SEQUENCE</scope>
    <source>
        <strain evidence="1">CCFEE 5737</strain>
    </source>
</reference>
<proteinExistence type="predicted"/>
<dbReference type="EMBL" id="JAWDJW010006461">
    <property type="protein sequence ID" value="KAK3064639.1"/>
    <property type="molecule type" value="Genomic_DNA"/>
</dbReference>
<evidence type="ECO:0000313" key="2">
    <source>
        <dbReference type="Proteomes" id="UP001186974"/>
    </source>
</evidence>
<accession>A0ACC3DBF4</accession>
<organism evidence="1 2">
    <name type="scientific">Coniosporium uncinatum</name>
    <dbReference type="NCBI Taxonomy" id="93489"/>
    <lineage>
        <taxon>Eukaryota</taxon>
        <taxon>Fungi</taxon>
        <taxon>Dikarya</taxon>
        <taxon>Ascomycota</taxon>
        <taxon>Pezizomycotina</taxon>
        <taxon>Dothideomycetes</taxon>
        <taxon>Dothideomycetes incertae sedis</taxon>
        <taxon>Coniosporium</taxon>
    </lineage>
</organism>
<evidence type="ECO:0000313" key="1">
    <source>
        <dbReference type="EMBL" id="KAK3064639.1"/>
    </source>
</evidence>
<dbReference type="Proteomes" id="UP001186974">
    <property type="component" value="Unassembled WGS sequence"/>
</dbReference>